<evidence type="ECO:0000313" key="8">
    <source>
        <dbReference type="Proteomes" id="UP001403385"/>
    </source>
</evidence>
<keyword evidence="4 5" id="KW-0472">Membrane</keyword>
<dbReference type="GO" id="GO:0030416">
    <property type="term" value="P:methylamine metabolic process"/>
    <property type="evidence" value="ECO:0007669"/>
    <property type="project" value="InterPro"/>
</dbReference>
<feature type="transmembrane region" description="Helical" evidence="5">
    <location>
        <begin position="48"/>
        <end position="77"/>
    </location>
</feature>
<dbReference type="RefSeq" id="WP_346820830.1">
    <property type="nucleotide sequence ID" value="NZ_JBDKWZ010000004.1"/>
</dbReference>
<dbReference type="InterPro" id="IPR009908">
    <property type="entry name" value="Methylamine_util_MauE"/>
</dbReference>
<dbReference type="GO" id="GO:0016020">
    <property type="term" value="C:membrane"/>
    <property type="evidence" value="ECO:0007669"/>
    <property type="project" value="UniProtKB-SubCell"/>
</dbReference>
<keyword evidence="8" id="KW-1185">Reference proteome</keyword>
<dbReference type="AlphaFoldDB" id="A0AAW9S2E5"/>
<keyword evidence="2 5" id="KW-0812">Transmembrane</keyword>
<protein>
    <submittedName>
        <fullName evidence="7">BT_3928 family protein</fullName>
    </submittedName>
</protein>
<accession>A0AAW9S2E5</accession>
<organism evidence="7 8">
    <name type="scientific">Rapidithrix thailandica</name>
    <dbReference type="NCBI Taxonomy" id="413964"/>
    <lineage>
        <taxon>Bacteria</taxon>
        <taxon>Pseudomonadati</taxon>
        <taxon>Bacteroidota</taxon>
        <taxon>Cytophagia</taxon>
        <taxon>Cytophagales</taxon>
        <taxon>Flammeovirgaceae</taxon>
        <taxon>Rapidithrix</taxon>
    </lineage>
</organism>
<feature type="transmembrane region" description="Helical" evidence="5">
    <location>
        <begin position="124"/>
        <end position="140"/>
    </location>
</feature>
<dbReference type="NCBIfam" id="NF045576">
    <property type="entry name" value="BT_3928_fam"/>
    <property type="match status" value="1"/>
</dbReference>
<dbReference type="EMBL" id="JBDKWZ010000004">
    <property type="protein sequence ID" value="MEN7548048.1"/>
    <property type="molecule type" value="Genomic_DNA"/>
</dbReference>
<feature type="transmembrane region" description="Helical" evidence="5">
    <location>
        <begin position="84"/>
        <end position="104"/>
    </location>
</feature>
<evidence type="ECO:0000259" key="6">
    <source>
        <dbReference type="Pfam" id="PF07291"/>
    </source>
</evidence>
<proteinExistence type="predicted"/>
<comment type="caution">
    <text evidence="7">The sequence shown here is derived from an EMBL/GenBank/DDBJ whole genome shotgun (WGS) entry which is preliminary data.</text>
</comment>
<evidence type="ECO:0000256" key="3">
    <source>
        <dbReference type="ARBA" id="ARBA00022989"/>
    </source>
</evidence>
<comment type="subcellular location">
    <subcellularLocation>
        <location evidence="1">Membrane</location>
        <topology evidence="1">Multi-pass membrane protein</topology>
    </subcellularLocation>
</comment>
<evidence type="ECO:0000256" key="1">
    <source>
        <dbReference type="ARBA" id="ARBA00004141"/>
    </source>
</evidence>
<dbReference type="Pfam" id="PF07291">
    <property type="entry name" value="MauE"/>
    <property type="match status" value="1"/>
</dbReference>
<gene>
    <name evidence="7" type="ORF">AAG747_09010</name>
</gene>
<dbReference type="Proteomes" id="UP001403385">
    <property type="component" value="Unassembled WGS sequence"/>
</dbReference>
<name>A0AAW9S2E5_9BACT</name>
<evidence type="ECO:0000256" key="2">
    <source>
        <dbReference type="ARBA" id="ARBA00022692"/>
    </source>
</evidence>
<keyword evidence="3 5" id="KW-1133">Transmembrane helix</keyword>
<reference evidence="7 8" key="1">
    <citation type="submission" date="2024-04" db="EMBL/GenBank/DDBJ databases">
        <title>Novel genus in family Flammeovirgaceae.</title>
        <authorList>
            <person name="Nguyen T.H."/>
            <person name="Vuong T.Q."/>
            <person name="Le H."/>
            <person name="Kim S.-G."/>
        </authorList>
    </citation>
    <scope>NUCLEOTIDE SEQUENCE [LARGE SCALE GENOMIC DNA]</scope>
    <source>
        <strain evidence="7 8">JCM 23209</strain>
    </source>
</reference>
<evidence type="ECO:0000313" key="7">
    <source>
        <dbReference type="EMBL" id="MEN7548048.1"/>
    </source>
</evidence>
<sequence>MKAFNKAVIFIIGALFIFSGLVKINDPVGTAIKFEEYFEVFSMDIASFFHVFVPYALPIAVAFCVLEMVLGVALWVGFKRKGTLLALLGLIVFFTFLTFYSAYFNKVTDCGCFGDAIPLTPWESFSKDVILLVLILSLVFQWKQFKNQTNAFAYGTVALTTILGFGLAFYAIQYLPFIDFRAYKIGNNIPQLMETGIPCRYVYIVEKDGQEYEFEEYPTDKSYTYKDMKILNEKECMPKITDYNVTTSEGEDVTQKTFEGKKLLIIVPDVEHTDKEAYSALTKLVKGLEGTEPMVLTADANNFEELRHEVQLAVPYYFADKTVLKTMVRSNPGVILIEDGTIKGKWHYNSLSDLLP</sequence>
<evidence type="ECO:0000256" key="4">
    <source>
        <dbReference type="ARBA" id="ARBA00023136"/>
    </source>
</evidence>
<feature type="domain" description="Methylamine utilisation protein MauE" evidence="6">
    <location>
        <begin position="2"/>
        <end position="140"/>
    </location>
</feature>
<evidence type="ECO:0000256" key="5">
    <source>
        <dbReference type="SAM" id="Phobius"/>
    </source>
</evidence>
<feature type="transmembrane region" description="Helical" evidence="5">
    <location>
        <begin position="152"/>
        <end position="172"/>
    </location>
</feature>